<reference evidence="5" key="2">
    <citation type="submission" date="2019-10" db="EMBL/GenBank/DDBJ databases">
        <title>Conservation and host-specific expression of non-tandemly repeated heterogenous ribosome RNA gene in arbuscular mycorrhizal fungi.</title>
        <authorList>
            <person name="Maeda T."/>
            <person name="Kobayashi Y."/>
            <person name="Nakagawa T."/>
            <person name="Ezawa T."/>
            <person name="Yamaguchi K."/>
            <person name="Bino T."/>
            <person name="Nishimoto Y."/>
            <person name="Shigenobu S."/>
            <person name="Kawaguchi M."/>
        </authorList>
    </citation>
    <scope>NUCLEOTIDE SEQUENCE</scope>
    <source>
        <strain evidence="5">HR1</strain>
    </source>
</reference>
<dbReference type="InterPro" id="IPR050767">
    <property type="entry name" value="Sel1_AlgK"/>
</dbReference>
<dbReference type="SMART" id="SM00671">
    <property type="entry name" value="SEL1"/>
    <property type="match status" value="13"/>
</dbReference>
<dbReference type="EMBL" id="BLAL01000047">
    <property type="protein sequence ID" value="GES80171.1"/>
    <property type="molecule type" value="Genomic_DNA"/>
</dbReference>
<dbReference type="Proteomes" id="UP000247702">
    <property type="component" value="Unassembled WGS sequence"/>
</dbReference>
<dbReference type="EMBL" id="BEXD01001112">
    <property type="protein sequence ID" value="GBB92337.1"/>
    <property type="molecule type" value="Genomic_DNA"/>
</dbReference>
<name>A0A2Z6QQH6_9GLOM</name>
<protein>
    <submittedName>
        <fullName evidence="5">Kinase-like domain-containing protein</fullName>
    </submittedName>
</protein>
<comment type="caution">
    <text evidence="4">The sequence shown here is derived from an EMBL/GenBank/DDBJ whole genome shotgun (WGS) entry which is preliminary data.</text>
</comment>
<dbReference type="SUPFAM" id="SSF81901">
    <property type="entry name" value="HCP-like"/>
    <property type="match status" value="3"/>
</dbReference>
<dbReference type="PRINTS" id="PR00109">
    <property type="entry name" value="TYRKINASE"/>
</dbReference>
<evidence type="ECO:0000256" key="2">
    <source>
        <dbReference type="PROSITE-ProRule" id="PRU10141"/>
    </source>
</evidence>
<dbReference type="PANTHER" id="PTHR11102">
    <property type="entry name" value="SEL-1-LIKE PROTEIN"/>
    <property type="match status" value="1"/>
</dbReference>
<dbReference type="InterPro" id="IPR011990">
    <property type="entry name" value="TPR-like_helical_dom_sf"/>
</dbReference>
<dbReference type="InterPro" id="IPR001245">
    <property type="entry name" value="Ser-Thr/Tyr_kinase_cat_dom"/>
</dbReference>
<dbReference type="PROSITE" id="PS50011">
    <property type="entry name" value="PROTEIN_KINASE_DOM"/>
    <property type="match status" value="2"/>
</dbReference>
<dbReference type="InterPro" id="IPR000719">
    <property type="entry name" value="Prot_kinase_dom"/>
</dbReference>
<sequence>MTTVKKTDEPNNCINWVENAFIENYIKYYDYSNFTNIEEIDNNSIGKILRANWKGTDTLLIVKSSNKLTIKEIINEIKIQREVDFHPNILRFYGISKSVNQMDKYSLVLEYADGGSMSSYLKKNFDKLEWDDKYRFALQLANAVECIHNEEIIHCGLNAHNIFIHNNNIKLANFHLSKKVSEASEHIITGLLPYMDPKYLYNKFNDKDGSHPYEINTKLDIYSIGVLFWQLSSGRDPFDDENTKNDSSLAMEIINGKRENIIIDTPFEYSDLYTACWSYDPNIRPTIQQVILTLKSIIFQGYDNNKEIIYEENDNAFDNLVLSDFIIGPELENEFVPYIIKQAEIEMFDLIDNFKLINSIKIVIDRLIMLLIKMHDKNEYTIAETAKFISRCIFNSNKTSTDILSWLNENLSKPQYTLFLGFLYYNGLIVENDDNEAFRLFLRASEDHYPIAQVYLSKCYHDGKGTEIDNTFAITYLCNGIENNNACEQLDDVYENKFAQYNLGLRYKDGNGVNKDEVKAFEWLKKSAEQDYKHAQCKLGSFYEKGIGTEKNIEKAIYWYRKAAENGSKHAIYNLSLCYQYINNVEIYENKSFELFNVSIEQENMNTQFEIDNANNIETVIDRLIVLLIKMQDEKGYNFTETTQFIYQCIFLSVKTSTDIFNWLVENLTKPQYIFFLGFLYYNGIIVENNDDEAFRLFSKASEENYPIAQVYLSKCYQEGRGTAIDNTLAFTYLRNSIENNSVCGQLYLGNLYEDGTGRDVDLNKAIYWYQKAADSGNLSGLYHLGKCYQFGKGIKKDENEAFKLYNKSAEQGNMKALFSLGTCYDKGIGVDVNHAKAFDLYKIAADEGNHDLANNNLGSLYENGIGTEINLKMAFNFYKKAAKNGDNYAQYKLGKFYQFGYGVEKDEAKAFKWYEKSAEQDYSDAQNQLGILYESGISTKKDLKKAAYWYKRAASNGNEDAQHNLYNRQVFDWFEESIKNKEITYYDYKDFNDISKIGSGGFASVYITSWKNTQSKFAIKKFDKISITINEVKNEINLMKKVDFHPNIIKFCGVTKLRDELTKGINYLLVLEYADNGTLRKYLKKNFDTFNWERQLNFAKDIASAIVCLHDNGIVHRDLHSNNILVHQHTIKLADFGLSRRLQQSVCHTNKACGVIPYMDPIIFNMRETTDKQSLSYDLTKKSDIYSLGVLFWELTSGLSPFNFENRTYSDYALIKDILEGKREKPIPNTNAKFVEIYQKCWRHKPEERPSIKQVILDLNNIDSKNNTSNSELNDSEYINTENHSFERSKNTEELGEDAMESVNNNLHLANYM</sequence>
<evidence type="ECO:0000313" key="5">
    <source>
        <dbReference type="EMBL" id="GES80171.1"/>
    </source>
</evidence>
<comment type="similarity">
    <text evidence="1">Belongs to the sel-1 family.</text>
</comment>
<evidence type="ECO:0000313" key="6">
    <source>
        <dbReference type="Proteomes" id="UP000247702"/>
    </source>
</evidence>
<feature type="domain" description="Protein kinase" evidence="3">
    <location>
        <begin position="34"/>
        <end position="299"/>
    </location>
</feature>
<accession>A0A2Z6QQH6</accession>
<dbReference type="PANTHER" id="PTHR11102:SF160">
    <property type="entry name" value="ERAD-ASSOCIATED E3 UBIQUITIN-PROTEIN LIGASE COMPONENT HRD3"/>
    <property type="match status" value="1"/>
</dbReference>
<evidence type="ECO:0000256" key="1">
    <source>
        <dbReference type="ARBA" id="ARBA00038101"/>
    </source>
</evidence>
<organism evidence="4 6">
    <name type="scientific">Rhizophagus clarus</name>
    <dbReference type="NCBI Taxonomy" id="94130"/>
    <lineage>
        <taxon>Eukaryota</taxon>
        <taxon>Fungi</taxon>
        <taxon>Fungi incertae sedis</taxon>
        <taxon>Mucoromycota</taxon>
        <taxon>Glomeromycotina</taxon>
        <taxon>Glomeromycetes</taxon>
        <taxon>Glomerales</taxon>
        <taxon>Glomeraceae</taxon>
        <taxon>Rhizophagus</taxon>
    </lineage>
</organism>
<keyword evidence="5" id="KW-0418">Kinase</keyword>
<dbReference type="Pfam" id="PF08238">
    <property type="entry name" value="Sel1"/>
    <property type="match status" value="12"/>
</dbReference>
<keyword evidence="2" id="KW-0067">ATP-binding</keyword>
<reference evidence="4 6" key="1">
    <citation type="submission" date="2017-11" db="EMBL/GenBank/DDBJ databases">
        <title>The genome of Rhizophagus clarus HR1 reveals common genetic basis of auxotrophy among arbuscular mycorrhizal fungi.</title>
        <authorList>
            <person name="Kobayashi Y."/>
        </authorList>
    </citation>
    <scope>NUCLEOTIDE SEQUENCE [LARGE SCALE GENOMIC DNA]</scope>
    <source>
        <strain evidence="4 6">HR1</strain>
    </source>
</reference>
<keyword evidence="5" id="KW-0808">Transferase</keyword>
<keyword evidence="2" id="KW-0547">Nucleotide-binding</keyword>
<dbReference type="Pfam" id="PF07714">
    <property type="entry name" value="PK_Tyr_Ser-Thr"/>
    <property type="match status" value="1"/>
</dbReference>
<feature type="domain" description="Protein kinase" evidence="3">
    <location>
        <begin position="992"/>
        <end position="1263"/>
    </location>
</feature>
<evidence type="ECO:0000259" key="3">
    <source>
        <dbReference type="PROSITE" id="PS50011"/>
    </source>
</evidence>
<dbReference type="Gene3D" id="1.25.40.10">
    <property type="entry name" value="Tetratricopeptide repeat domain"/>
    <property type="match status" value="3"/>
</dbReference>
<dbReference type="Pfam" id="PF00069">
    <property type="entry name" value="Pkinase"/>
    <property type="match status" value="1"/>
</dbReference>
<dbReference type="GO" id="GO:0005524">
    <property type="term" value="F:ATP binding"/>
    <property type="evidence" value="ECO:0007669"/>
    <property type="project" value="UniProtKB-UniRule"/>
</dbReference>
<dbReference type="InterPro" id="IPR006597">
    <property type="entry name" value="Sel1-like"/>
</dbReference>
<proteinExistence type="inferred from homology"/>
<dbReference type="SUPFAM" id="SSF56112">
    <property type="entry name" value="Protein kinase-like (PK-like)"/>
    <property type="match status" value="2"/>
</dbReference>
<dbReference type="Gene3D" id="1.10.510.10">
    <property type="entry name" value="Transferase(Phosphotransferase) domain 1"/>
    <property type="match status" value="2"/>
</dbReference>
<dbReference type="InterPro" id="IPR017441">
    <property type="entry name" value="Protein_kinase_ATP_BS"/>
</dbReference>
<dbReference type="GO" id="GO:0004672">
    <property type="term" value="F:protein kinase activity"/>
    <property type="evidence" value="ECO:0007669"/>
    <property type="project" value="InterPro"/>
</dbReference>
<dbReference type="PROSITE" id="PS00107">
    <property type="entry name" value="PROTEIN_KINASE_ATP"/>
    <property type="match status" value="1"/>
</dbReference>
<evidence type="ECO:0000313" key="4">
    <source>
        <dbReference type="EMBL" id="GBB92337.1"/>
    </source>
</evidence>
<feature type="binding site" evidence="2">
    <location>
        <position position="1022"/>
    </location>
    <ligand>
        <name>ATP</name>
        <dbReference type="ChEBI" id="CHEBI:30616"/>
    </ligand>
</feature>
<dbReference type="Proteomes" id="UP000615446">
    <property type="component" value="Unassembled WGS sequence"/>
</dbReference>
<gene>
    <name evidence="5" type="ORF">RCL2_000746400</name>
    <name evidence="4" type="ORF">RclHR1_00020040</name>
</gene>
<dbReference type="InterPro" id="IPR011009">
    <property type="entry name" value="Kinase-like_dom_sf"/>
</dbReference>
<dbReference type="OrthoDB" id="2018507at2759"/>
<keyword evidence="6" id="KW-1185">Reference proteome</keyword>